<proteinExistence type="predicted"/>
<dbReference type="GO" id="GO:0012505">
    <property type="term" value="C:endomembrane system"/>
    <property type="evidence" value="ECO:0007669"/>
    <property type="project" value="UniProtKB-SubCell"/>
</dbReference>
<accession>A0A916QUA9</accession>
<keyword evidence="3 5" id="KW-1133">Transmembrane helix</keyword>
<gene>
    <name evidence="6" type="ORF">GCM10011498_12840</name>
</gene>
<dbReference type="AlphaFoldDB" id="A0A916QUA9"/>
<keyword evidence="4 5" id="KW-0472">Membrane</keyword>
<evidence type="ECO:0000256" key="2">
    <source>
        <dbReference type="ARBA" id="ARBA00022692"/>
    </source>
</evidence>
<evidence type="ECO:0000313" key="6">
    <source>
        <dbReference type="EMBL" id="GGA14182.1"/>
    </source>
</evidence>
<feature type="transmembrane region" description="Helical" evidence="5">
    <location>
        <begin position="130"/>
        <end position="149"/>
    </location>
</feature>
<dbReference type="EMBL" id="BMKA01000002">
    <property type="protein sequence ID" value="GGA14182.1"/>
    <property type="molecule type" value="Genomic_DNA"/>
</dbReference>
<evidence type="ECO:0000256" key="3">
    <source>
        <dbReference type="ARBA" id="ARBA00022989"/>
    </source>
</evidence>
<evidence type="ECO:0000256" key="4">
    <source>
        <dbReference type="ARBA" id="ARBA00023136"/>
    </source>
</evidence>
<dbReference type="Pfam" id="PF04750">
    <property type="entry name" value="Far-17a_AIG1"/>
    <property type="match status" value="1"/>
</dbReference>
<protein>
    <submittedName>
        <fullName evidence="6">Uncharacterized protein</fullName>
    </submittedName>
</protein>
<keyword evidence="7" id="KW-1185">Reference proteome</keyword>
<dbReference type="PANTHER" id="PTHR10989">
    <property type="entry name" value="ANDROGEN-INDUCED PROTEIN 1-RELATED"/>
    <property type="match status" value="1"/>
</dbReference>
<dbReference type="PANTHER" id="PTHR10989:SF16">
    <property type="entry name" value="AT02829P-RELATED"/>
    <property type="match status" value="1"/>
</dbReference>
<feature type="transmembrane region" description="Helical" evidence="5">
    <location>
        <begin position="31"/>
        <end position="53"/>
    </location>
</feature>
<dbReference type="InterPro" id="IPR006838">
    <property type="entry name" value="ADTRP_AIG1"/>
</dbReference>
<dbReference type="RefSeq" id="WP_188672245.1">
    <property type="nucleotide sequence ID" value="NZ_BMKA01000002.1"/>
</dbReference>
<organism evidence="6 7">
    <name type="scientific">Neptunicoccus cionae</name>
    <dbReference type="NCBI Taxonomy" id="2035344"/>
    <lineage>
        <taxon>Bacteria</taxon>
        <taxon>Pseudomonadati</taxon>
        <taxon>Pseudomonadota</taxon>
        <taxon>Alphaproteobacteria</taxon>
        <taxon>Rhodobacterales</taxon>
        <taxon>Paracoccaceae</taxon>
        <taxon>Neptunicoccus</taxon>
    </lineage>
</organism>
<dbReference type="GO" id="GO:0016020">
    <property type="term" value="C:membrane"/>
    <property type="evidence" value="ECO:0007669"/>
    <property type="project" value="InterPro"/>
</dbReference>
<evidence type="ECO:0000313" key="7">
    <source>
        <dbReference type="Proteomes" id="UP000628017"/>
    </source>
</evidence>
<feature type="transmembrane region" description="Helical" evidence="5">
    <location>
        <begin position="178"/>
        <end position="199"/>
    </location>
</feature>
<keyword evidence="2 5" id="KW-0812">Transmembrane</keyword>
<feature type="transmembrane region" description="Helical" evidence="5">
    <location>
        <begin position="65"/>
        <end position="83"/>
    </location>
</feature>
<feature type="transmembrane region" description="Helical" evidence="5">
    <location>
        <begin position="103"/>
        <end position="123"/>
    </location>
</feature>
<evidence type="ECO:0000256" key="5">
    <source>
        <dbReference type="SAM" id="Phobius"/>
    </source>
</evidence>
<sequence>MMLYRLIVFLLAAFYWLELFRHLDPTAFGWQFRYLTIWTLTANLLVSAQMLRLSLGRTTARWESFVSLVVVMNMAVVVQYWRLYFMDPANVTSGDGPIWWKEYYLHLTGPILMWIDAFFLLGVFSRLKPVFVAVLALGFAYPLWAELLVHPLNDAPVGSVTAGLPYPFLNNMEFSGRLVFYIGVTAVNFVFVLVGWTIARAVAAVSAR</sequence>
<comment type="caution">
    <text evidence="6">The sequence shown here is derived from an EMBL/GenBank/DDBJ whole genome shotgun (WGS) entry which is preliminary data.</text>
</comment>
<comment type="subcellular location">
    <subcellularLocation>
        <location evidence="1">Endomembrane system</location>
        <topology evidence="1">Multi-pass membrane protein</topology>
    </subcellularLocation>
</comment>
<reference evidence="6" key="2">
    <citation type="submission" date="2020-09" db="EMBL/GenBank/DDBJ databases">
        <authorList>
            <person name="Sun Q."/>
            <person name="Zhou Y."/>
        </authorList>
    </citation>
    <scope>NUCLEOTIDE SEQUENCE</scope>
    <source>
        <strain evidence="6">CGMCC 1.15880</strain>
    </source>
</reference>
<name>A0A916QUA9_9RHOB</name>
<dbReference type="Proteomes" id="UP000628017">
    <property type="component" value="Unassembled WGS sequence"/>
</dbReference>
<evidence type="ECO:0000256" key="1">
    <source>
        <dbReference type="ARBA" id="ARBA00004127"/>
    </source>
</evidence>
<reference evidence="6" key="1">
    <citation type="journal article" date="2014" name="Int. J. Syst. Evol. Microbiol.">
        <title>Complete genome sequence of Corynebacterium casei LMG S-19264T (=DSM 44701T), isolated from a smear-ripened cheese.</title>
        <authorList>
            <consortium name="US DOE Joint Genome Institute (JGI-PGF)"/>
            <person name="Walter F."/>
            <person name="Albersmeier A."/>
            <person name="Kalinowski J."/>
            <person name="Ruckert C."/>
        </authorList>
    </citation>
    <scope>NUCLEOTIDE SEQUENCE</scope>
    <source>
        <strain evidence="6">CGMCC 1.15880</strain>
    </source>
</reference>